<protein>
    <submittedName>
        <fullName evidence="4">Pyridoxamine 5'-phosphate oxidase family protein</fullName>
    </submittedName>
</protein>
<dbReference type="Pfam" id="PF01243">
    <property type="entry name" value="PNPOx_N"/>
    <property type="match status" value="1"/>
</dbReference>
<dbReference type="PANTHER" id="PTHR35176">
    <property type="entry name" value="HEME OXYGENASE HI_0854-RELATED"/>
    <property type="match status" value="1"/>
</dbReference>
<dbReference type="SUPFAM" id="SSF50475">
    <property type="entry name" value="FMN-binding split barrel"/>
    <property type="match status" value="1"/>
</dbReference>
<evidence type="ECO:0000256" key="2">
    <source>
        <dbReference type="SAM" id="Phobius"/>
    </source>
</evidence>
<evidence type="ECO:0000313" key="4">
    <source>
        <dbReference type="EMBL" id="MDT0414387.1"/>
    </source>
</evidence>
<feature type="domain" description="Pyridoxamine 5'-phosphate oxidase N-terminal" evidence="3">
    <location>
        <begin position="10"/>
        <end position="119"/>
    </location>
</feature>
<dbReference type="RefSeq" id="WP_093852881.1">
    <property type="nucleotide sequence ID" value="NZ_JAVRER010000003.1"/>
</dbReference>
<reference evidence="5" key="1">
    <citation type="submission" date="2023-07" db="EMBL/GenBank/DDBJ databases">
        <title>30 novel species of actinomycetes from the DSMZ collection.</title>
        <authorList>
            <person name="Nouioui I."/>
        </authorList>
    </citation>
    <scope>NUCLEOTIDE SEQUENCE [LARGE SCALE GENOMIC DNA]</scope>
    <source>
        <strain evidence="5">DSM 41982</strain>
    </source>
</reference>
<evidence type="ECO:0000313" key="5">
    <source>
        <dbReference type="Proteomes" id="UP001183607"/>
    </source>
</evidence>
<comment type="caution">
    <text evidence="4">The sequence shown here is derived from an EMBL/GenBank/DDBJ whole genome shotgun (WGS) entry which is preliminary data.</text>
</comment>
<dbReference type="InterPro" id="IPR011576">
    <property type="entry name" value="Pyridox_Oxase_N"/>
</dbReference>
<dbReference type="GO" id="GO:0016491">
    <property type="term" value="F:oxidoreductase activity"/>
    <property type="evidence" value="ECO:0007669"/>
    <property type="project" value="UniProtKB-KW"/>
</dbReference>
<dbReference type="Proteomes" id="UP001183607">
    <property type="component" value="Unassembled WGS sequence"/>
</dbReference>
<dbReference type="EMBL" id="JAVRER010000003">
    <property type="protein sequence ID" value="MDT0414387.1"/>
    <property type="molecule type" value="Genomic_DNA"/>
</dbReference>
<accession>A0ABD5DZA4</accession>
<keyword evidence="2" id="KW-0812">Transmembrane</keyword>
<dbReference type="Gene3D" id="2.30.110.10">
    <property type="entry name" value="Electron Transport, Fmn-binding Protein, Chain A"/>
    <property type="match status" value="1"/>
</dbReference>
<keyword evidence="2" id="KW-1133">Transmembrane helix</keyword>
<dbReference type="PANTHER" id="PTHR35176:SF6">
    <property type="entry name" value="HEME OXYGENASE HI_0854-RELATED"/>
    <property type="match status" value="1"/>
</dbReference>
<sequence length="130" mass="14471">MTTTENNPAQERLRTARTVWLCAARAEGPPLVRATWFVFLEGVWWIGAAAGGTLVRLLERRPRATLALDGPEPLVAEGDARLRRTGFPARVRESFLAKYGWDPAIPARPGERRVLLEIAVRDWVPASLAE</sequence>
<keyword evidence="1" id="KW-0560">Oxidoreductase</keyword>
<evidence type="ECO:0000259" key="3">
    <source>
        <dbReference type="Pfam" id="PF01243"/>
    </source>
</evidence>
<dbReference type="InterPro" id="IPR012349">
    <property type="entry name" value="Split_barrel_FMN-bd"/>
</dbReference>
<feature type="transmembrane region" description="Helical" evidence="2">
    <location>
        <begin position="36"/>
        <end position="58"/>
    </location>
</feature>
<evidence type="ECO:0000256" key="1">
    <source>
        <dbReference type="ARBA" id="ARBA00023002"/>
    </source>
</evidence>
<dbReference type="AlphaFoldDB" id="A0ABD5DZA4"/>
<gene>
    <name evidence="4" type="ORF">RM574_02710</name>
</gene>
<name>A0ABD5DZA4_9ACTN</name>
<dbReference type="InterPro" id="IPR052019">
    <property type="entry name" value="F420H2_bilvrd_red/Heme_oxyg"/>
</dbReference>
<organism evidence="4 5">
    <name type="scientific">Streptomyces evansiae</name>
    <dbReference type="NCBI Taxonomy" id="3075535"/>
    <lineage>
        <taxon>Bacteria</taxon>
        <taxon>Bacillati</taxon>
        <taxon>Actinomycetota</taxon>
        <taxon>Actinomycetes</taxon>
        <taxon>Kitasatosporales</taxon>
        <taxon>Streptomycetaceae</taxon>
        <taxon>Streptomyces</taxon>
    </lineage>
</organism>
<keyword evidence="2" id="KW-0472">Membrane</keyword>
<proteinExistence type="predicted"/>